<dbReference type="PANTHER" id="PTHR17630">
    <property type="entry name" value="DIENELACTONE HYDROLASE"/>
    <property type="match status" value="1"/>
</dbReference>
<protein>
    <submittedName>
        <fullName evidence="2">Alpha/Beta hydrolase protein</fullName>
    </submittedName>
</protein>
<dbReference type="InterPro" id="IPR002925">
    <property type="entry name" value="Dienelactn_hydro"/>
</dbReference>
<keyword evidence="2" id="KW-0378">Hydrolase</keyword>
<dbReference type="GO" id="GO:0016787">
    <property type="term" value="F:hydrolase activity"/>
    <property type="evidence" value="ECO:0007669"/>
    <property type="project" value="UniProtKB-KW"/>
</dbReference>
<feature type="domain" description="Dienelactone hydrolase" evidence="1">
    <location>
        <begin position="28"/>
        <end position="277"/>
    </location>
</feature>
<organism evidence="2 3">
    <name type="scientific">Podospora appendiculata</name>
    <dbReference type="NCBI Taxonomy" id="314037"/>
    <lineage>
        <taxon>Eukaryota</taxon>
        <taxon>Fungi</taxon>
        <taxon>Dikarya</taxon>
        <taxon>Ascomycota</taxon>
        <taxon>Pezizomycotina</taxon>
        <taxon>Sordariomycetes</taxon>
        <taxon>Sordariomycetidae</taxon>
        <taxon>Sordariales</taxon>
        <taxon>Podosporaceae</taxon>
        <taxon>Podospora</taxon>
    </lineage>
</organism>
<gene>
    <name evidence="2" type="ORF">B0T22DRAFT_55781</name>
</gene>
<keyword evidence="3" id="KW-1185">Reference proteome</keyword>
<dbReference type="AlphaFoldDB" id="A0AAE0XI88"/>
<evidence type="ECO:0000313" key="3">
    <source>
        <dbReference type="Proteomes" id="UP001270362"/>
    </source>
</evidence>
<proteinExistence type="predicted"/>
<reference evidence="2" key="2">
    <citation type="submission" date="2023-06" db="EMBL/GenBank/DDBJ databases">
        <authorList>
            <consortium name="Lawrence Berkeley National Laboratory"/>
            <person name="Haridas S."/>
            <person name="Hensen N."/>
            <person name="Bonometti L."/>
            <person name="Westerberg I."/>
            <person name="Brannstrom I.O."/>
            <person name="Guillou S."/>
            <person name="Cros-Aarteil S."/>
            <person name="Calhoun S."/>
            <person name="Kuo A."/>
            <person name="Mondo S."/>
            <person name="Pangilinan J."/>
            <person name="Riley R."/>
            <person name="Labutti K."/>
            <person name="Andreopoulos B."/>
            <person name="Lipzen A."/>
            <person name="Chen C."/>
            <person name="Yanf M."/>
            <person name="Daum C."/>
            <person name="Ng V."/>
            <person name="Clum A."/>
            <person name="Steindorff A."/>
            <person name="Ohm R."/>
            <person name="Martin F."/>
            <person name="Silar P."/>
            <person name="Natvig D."/>
            <person name="Lalanne C."/>
            <person name="Gautier V."/>
            <person name="Ament-Velasquez S.L."/>
            <person name="Kruys A."/>
            <person name="Hutchinson M.I."/>
            <person name="Powell A.J."/>
            <person name="Barry K."/>
            <person name="Miller A.N."/>
            <person name="Grigoriev I.V."/>
            <person name="Debuchy R."/>
            <person name="Gladieux P."/>
            <person name="Thoren M.H."/>
            <person name="Johannesson H."/>
        </authorList>
    </citation>
    <scope>NUCLEOTIDE SEQUENCE</scope>
    <source>
        <strain evidence="2">CBS 314.62</strain>
    </source>
</reference>
<dbReference type="Proteomes" id="UP001270362">
    <property type="component" value="Unassembled WGS sequence"/>
</dbReference>
<dbReference type="EMBL" id="JAULSO010000001">
    <property type="protein sequence ID" value="KAK3693919.1"/>
    <property type="molecule type" value="Genomic_DNA"/>
</dbReference>
<evidence type="ECO:0000313" key="2">
    <source>
        <dbReference type="EMBL" id="KAK3693919.1"/>
    </source>
</evidence>
<reference evidence="2" key="1">
    <citation type="journal article" date="2023" name="Mol. Phylogenet. Evol.">
        <title>Genome-scale phylogeny and comparative genomics of the fungal order Sordariales.</title>
        <authorList>
            <person name="Hensen N."/>
            <person name="Bonometti L."/>
            <person name="Westerberg I."/>
            <person name="Brannstrom I.O."/>
            <person name="Guillou S."/>
            <person name="Cros-Aarteil S."/>
            <person name="Calhoun S."/>
            <person name="Haridas S."/>
            <person name="Kuo A."/>
            <person name="Mondo S."/>
            <person name="Pangilinan J."/>
            <person name="Riley R."/>
            <person name="LaButti K."/>
            <person name="Andreopoulos B."/>
            <person name="Lipzen A."/>
            <person name="Chen C."/>
            <person name="Yan M."/>
            <person name="Daum C."/>
            <person name="Ng V."/>
            <person name="Clum A."/>
            <person name="Steindorff A."/>
            <person name="Ohm R.A."/>
            <person name="Martin F."/>
            <person name="Silar P."/>
            <person name="Natvig D.O."/>
            <person name="Lalanne C."/>
            <person name="Gautier V."/>
            <person name="Ament-Velasquez S.L."/>
            <person name="Kruys A."/>
            <person name="Hutchinson M.I."/>
            <person name="Powell A.J."/>
            <person name="Barry K."/>
            <person name="Miller A.N."/>
            <person name="Grigoriev I.V."/>
            <person name="Debuchy R."/>
            <person name="Gladieux P."/>
            <person name="Hiltunen Thoren M."/>
            <person name="Johannesson H."/>
        </authorList>
    </citation>
    <scope>NUCLEOTIDE SEQUENCE</scope>
    <source>
        <strain evidence="2">CBS 314.62</strain>
    </source>
</reference>
<sequence>MSCPDCLRGHVRDGTPTGKVAQIHGRATYVAEPPAGVQPKGVVVIVSDIFGWDFVNSRLLADHYAASGGFLVYLPDFMDGSGIPAWLTDVLPKAMSSKTIGDWLWKPWYMSQIAFYVVPWMIANRFGVSWTKVRSFFAAVRHDEGGARGLSVGAAGFCWGGKHSVFLTHAESVTDDGKPLVDAIFIAHPSVLKYPDDYAKVAKPASMAIGDKDMTVTMEQVDIVQKTWGSMPDVDTEVVVYPGANHRFAVRVDPFNENLLRQCQEAEDQAIAWFGKHFK</sequence>
<comment type="caution">
    <text evidence="2">The sequence shown here is derived from an EMBL/GenBank/DDBJ whole genome shotgun (WGS) entry which is preliminary data.</text>
</comment>
<name>A0AAE0XI88_9PEZI</name>
<evidence type="ECO:0000259" key="1">
    <source>
        <dbReference type="Pfam" id="PF01738"/>
    </source>
</evidence>
<dbReference type="InterPro" id="IPR029058">
    <property type="entry name" value="AB_hydrolase_fold"/>
</dbReference>
<dbReference type="PANTHER" id="PTHR17630:SF105">
    <property type="entry name" value="DIENELACTONE HYDROLASE FAMILY PROTEIN (AFU_ORTHOLOGUE AFUA_4G08790)"/>
    <property type="match status" value="1"/>
</dbReference>
<dbReference type="Gene3D" id="3.40.50.1820">
    <property type="entry name" value="alpha/beta hydrolase"/>
    <property type="match status" value="1"/>
</dbReference>
<accession>A0AAE0XI88</accession>
<dbReference type="Pfam" id="PF01738">
    <property type="entry name" value="DLH"/>
    <property type="match status" value="1"/>
</dbReference>
<dbReference type="SUPFAM" id="SSF53474">
    <property type="entry name" value="alpha/beta-Hydrolases"/>
    <property type="match status" value="1"/>
</dbReference>